<reference evidence="2 3" key="1">
    <citation type="journal article" date="2011" name="Stand. Genomic Sci.">
        <title>Complete genome sequence of the thermophilic sulfur-reducer Desulfurobacterium thermolithotrophum type strain (BSA(T)) from a deep-sea hydrothermal vent.</title>
        <authorList>
            <person name="Goker M."/>
            <person name="Daligault H."/>
            <person name="Mwirichia R."/>
            <person name="Lapidus A."/>
            <person name="Lucas S."/>
            <person name="Deshpande S."/>
            <person name="Pagani I."/>
            <person name="Tapia R."/>
            <person name="Cheng J.F."/>
            <person name="Goodwin L."/>
            <person name="Pitluck S."/>
            <person name="Liolios K."/>
            <person name="Ivanova N."/>
            <person name="Mavromatis K."/>
            <person name="Mikhailova N."/>
            <person name="Pati A."/>
            <person name="Chen A."/>
            <person name="Palaniappan K."/>
            <person name="Han C."/>
            <person name="Land M."/>
            <person name="Hauser L."/>
            <person name="Pan C."/>
            <person name="Brambilla E.M."/>
            <person name="Rohde M."/>
            <person name="Spring S."/>
            <person name="Sikorski J."/>
            <person name="Wirth R."/>
            <person name="Detter J.C."/>
            <person name="Woyke T."/>
            <person name="Bristow J."/>
            <person name="Eisen J.A."/>
            <person name="Markowitz V."/>
            <person name="Hugenholtz P."/>
            <person name="Kyrpides N.C."/>
            <person name="Klenk H.P."/>
        </authorList>
    </citation>
    <scope>NUCLEOTIDE SEQUENCE [LARGE SCALE GENOMIC DNA]</scope>
    <source>
        <strain evidence="3">DSM 11699 / BSA</strain>
    </source>
</reference>
<dbReference type="InterPro" id="IPR043519">
    <property type="entry name" value="NT_sf"/>
</dbReference>
<dbReference type="KEGG" id="dte:Dester_1357"/>
<dbReference type="HOGENOM" id="CLU_164558_0_0_0"/>
<dbReference type="AlphaFoldDB" id="F0S1I5"/>
<dbReference type="Gene3D" id="3.30.460.10">
    <property type="entry name" value="Beta Polymerase, domain 2"/>
    <property type="match status" value="1"/>
</dbReference>
<dbReference type="GO" id="GO:0016779">
    <property type="term" value="F:nucleotidyltransferase activity"/>
    <property type="evidence" value="ECO:0007669"/>
    <property type="project" value="InterPro"/>
</dbReference>
<dbReference type="CDD" id="cd05403">
    <property type="entry name" value="NT_KNTase_like"/>
    <property type="match status" value="1"/>
</dbReference>
<keyword evidence="3" id="KW-1185">Reference proteome</keyword>
<dbReference type="RefSeq" id="WP_013638937.1">
    <property type="nucleotide sequence ID" value="NC_015185.1"/>
</dbReference>
<proteinExistence type="predicted"/>
<evidence type="ECO:0000313" key="2">
    <source>
        <dbReference type="EMBL" id="ADY73988.1"/>
    </source>
</evidence>
<dbReference type="SUPFAM" id="SSF81301">
    <property type="entry name" value="Nucleotidyltransferase"/>
    <property type="match status" value="1"/>
</dbReference>
<evidence type="ECO:0000259" key="1">
    <source>
        <dbReference type="Pfam" id="PF01909"/>
    </source>
</evidence>
<protein>
    <submittedName>
        <fullName evidence="2">DNA polymerase beta domain protein region</fullName>
    </submittedName>
</protein>
<gene>
    <name evidence="2" type="ordered locus">Dester_1357</name>
</gene>
<dbReference type="OrthoDB" id="14556at2"/>
<evidence type="ECO:0000313" key="3">
    <source>
        <dbReference type="Proteomes" id="UP000007102"/>
    </source>
</evidence>
<dbReference type="EMBL" id="CP002543">
    <property type="protein sequence ID" value="ADY73988.1"/>
    <property type="molecule type" value="Genomic_DNA"/>
</dbReference>
<dbReference type="STRING" id="868864.Dester_1357"/>
<feature type="domain" description="Polymerase nucleotidyl transferase" evidence="1">
    <location>
        <begin position="15"/>
        <end position="82"/>
    </location>
</feature>
<dbReference type="Proteomes" id="UP000007102">
    <property type="component" value="Chromosome"/>
</dbReference>
<dbReference type="InParanoid" id="F0S1I5"/>
<accession>F0S1I5</accession>
<name>F0S1I5_DESTD</name>
<dbReference type="Pfam" id="PF01909">
    <property type="entry name" value="NTP_transf_2"/>
    <property type="match status" value="1"/>
</dbReference>
<dbReference type="eggNOG" id="COG5260">
    <property type="taxonomic scope" value="Bacteria"/>
</dbReference>
<organism evidence="2 3">
    <name type="scientific">Desulfurobacterium thermolithotrophum (strain DSM 11699 / BSA)</name>
    <dbReference type="NCBI Taxonomy" id="868864"/>
    <lineage>
        <taxon>Bacteria</taxon>
        <taxon>Pseudomonadati</taxon>
        <taxon>Aquificota</taxon>
        <taxon>Aquificia</taxon>
        <taxon>Desulfurobacteriales</taxon>
        <taxon>Desulfurobacteriaceae</taxon>
        <taxon>Desulfurobacterium</taxon>
    </lineage>
</organism>
<dbReference type="InterPro" id="IPR002934">
    <property type="entry name" value="Polymerase_NTP_transf_dom"/>
</dbReference>
<reference evidence="3" key="2">
    <citation type="submission" date="2011-02" db="EMBL/GenBank/DDBJ databases">
        <title>The complete genome of Desulfurobacterium thermolithotrophum DSM 11699.</title>
        <authorList>
            <consortium name="US DOE Joint Genome Institute (JGI-PGF)"/>
            <person name="Lucas S."/>
            <person name="Copeland A."/>
            <person name="Lapidus A."/>
            <person name="Bruce D."/>
            <person name="Goodwin L."/>
            <person name="Pitluck S."/>
            <person name="Kyrpides N."/>
            <person name="Mavromatis K."/>
            <person name="Pagani I."/>
            <person name="Ivanova N."/>
            <person name="Mikhailova N."/>
            <person name="Daligault H."/>
            <person name="Detter J.C."/>
            <person name="Tapia R."/>
            <person name="Han C."/>
            <person name="Land M."/>
            <person name="Hauser L."/>
            <person name="Markowitz V."/>
            <person name="Cheng J.-F."/>
            <person name="Hugenholtz P."/>
            <person name="Woyke T."/>
            <person name="Wu D."/>
            <person name="Spring S."/>
            <person name="Brambilla E."/>
            <person name="Klenk H.-P."/>
            <person name="Eisen J.A."/>
        </authorList>
    </citation>
    <scope>NUCLEOTIDE SEQUENCE [LARGE SCALE GENOMIC DNA]</scope>
    <source>
        <strain evidence="3">DSM 11699 / BSA</strain>
    </source>
</reference>
<sequence length="99" mass="11269">MRSSSLKVRLTKEEIEKIKTAILSVDPEAEIVLFGSRTDLNKKGGDIDLLVVSSKIDYKDRRKIRVNLFKELGDRKIDLIVTSNPSINVFTKYSTLKKT</sequence>